<protein>
    <submittedName>
        <fullName evidence="1">Uncharacterized protein</fullName>
    </submittedName>
</protein>
<dbReference type="EMBL" id="MU970124">
    <property type="protein sequence ID" value="KAK9320547.1"/>
    <property type="molecule type" value="Genomic_DNA"/>
</dbReference>
<proteinExistence type="predicted"/>
<accession>A0ACC3TI55</accession>
<keyword evidence="2" id="KW-1185">Reference proteome</keyword>
<name>A0ACC3TI55_9ASCO</name>
<evidence type="ECO:0000313" key="2">
    <source>
        <dbReference type="Proteomes" id="UP001489719"/>
    </source>
</evidence>
<reference evidence="2" key="1">
    <citation type="journal article" date="2024" name="Front. Bioeng. Biotechnol.">
        <title>Genome-scale model development and genomic sequencing of the oleaginous clade Lipomyces.</title>
        <authorList>
            <person name="Czajka J.J."/>
            <person name="Han Y."/>
            <person name="Kim J."/>
            <person name="Mondo S.J."/>
            <person name="Hofstad B.A."/>
            <person name="Robles A."/>
            <person name="Haridas S."/>
            <person name="Riley R."/>
            <person name="LaButti K."/>
            <person name="Pangilinan J."/>
            <person name="Andreopoulos W."/>
            <person name="Lipzen A."/>
            <person name="Yan J."/>
            <person name="Wang M."/>
            <person name="Ng V."/>
            <person name="Grigoriev I.V."/>
            <person name="Spatafora J.W."/>
            <person name="Magnuson J.K."/>
            <person name="Baker S.E."/>
            <person name="Pomraning K.R."/>
        </authorList>
    </citation>
    <scope>NUCLEOTIDE SEQUENCE [LARGE SCALE GENOMIC DNA]</scope>
    <source>
        <strain evidence="2">CBS 10300</strain>
    </source>
</reference>
<comment type="caution">
    <text evidence="1">The sequence shown here is derived from an EMBL/GenBank/DDBJ whole genome shotgun (WGS) entry which is preliminary data.</text>
</comment>
<evidence type="ECO:0000313" key="1">
    <source>
        <dbReference type="EMBL" id="KAK9320547.1"/>
    </source>
</evidence>
<sequence>MSNQPVREIIASAQTTRSFDLEKELLQLFVDLHKSQPNHEIFGEVVKGLPNEGKEKTKGVVNTARFCLYESRCSYLSDVLRLKRERC</sequence>
<organism evidence="1 2">
    <name type="scientific">Lipomyces orientalis</name>
    <dbReference type="NCBI Taxonomy" id="1233043"/>
    <lineage>
        <taxon>Eukaryota</taxon>
        <taxon>Fungi</taxon>
        <taxon>Dikarya</taxon>
        <taxon>Ascomycota</taxon>
        <taxon>Saccharomycotina</taxon>
        <taxon>Lipomycetes</taxon>
        <taxon>Lipomycetales</taxon>
        <taxon>Lipomycetaceae</taxon>
        <taxon>Lipomyces</taxon>
    </lineage>
</organism>
<gene>
    <name evidence="1" type="ORF">V1517DRAFT_329007</name>
</gene>
<dbReference type="Proteomes" id="UP001489719">
    <property type="component" value="Unassembled WGS sequence"/>
</dbReference>